<evidence type="ECO:0000313" key="8">
    <source>
        <dbReference type="EMBL" id="OJJ56676.1"/>
    </source>
</evidence>
<dbReference type="GO" id="GO:0000981">
    <property type="term" value="F:DNA-binding transcription factor activity, RNA polymerase II-specific"/>
    <property type="evidence" value="ECO:0007669"/>
    <property type="project" value="InterPro"/>
</dbReference>
<dbReference type="OrthoDB" id="103819at2759"/>
<feature type="region of interest" description="Disordered" evidence="6">
    <location>
        <begin position="1"/>
        <end position="33"/>
    </location>
</feature>
<evidence type="ECO:0000256" key="5">
    <source>
        <dbReference type="ARBA" id="ARBA00023242"/>
    </source>
</evidence>
<feature type="compositionally biased region" description="Polar residues" evidence="6">
    <location>
        <begin position="115"/>
        <end position="127"/>
    </location>
</feature>
<evidence type="ECO:0000256" key="6">
    <source>
        <dbReference type="SAM" id="MobiDB-lite"/>
    </source>
</evidence>
<dbReference type="Pfam" id="PF00172">
    <property type="entry name" value="Zn_clus"/>
    <property type="match status" value="1"/>
</dbReference>
<feature type="domain" description="Zn(2)-C6 fungal-type" evidence="7">
    <location>
        <begin position="36"/>
        <end position="66"/>
    </location>
</feature>
<keyword evidence="3" id="KW-0238">DNA-binding</keyword>
<dbReference type="PANTHER" id="PTHR46910">
    <property type="entry name" value="TRANSCRIPTION FACTOR PDR1"/>
    <property type="match status" value="1"/>
</dbReference>
<dbReference type="PANTHER" id="PTHR46910:SF25">
    <property type="entry name" value="ABC-TRANSPORTER-REGULATING TRANSCRIPTION FACTOR"/>
    <property type="match status" value="1"/>
</dbReference>
<dbReference type="GO" id="GO:0008270">
    <property type="term" value="F:zinc ion binding"/>
    <property type="evidence" value="ECO:0007669"/>
    <property type="project" value="InterPro"/>
</dbReference>
<dbReference type="Gene3D" id="4.10.240.10">
    <property type="entry name" value="Zn(2)-C6 fungal-type DNA-binding domain"/>
    <property type="match status" value="1"/>
</dbReference>
<dbReference type="CDD" id="cd00067">
    <property type="entry name" value="GAL4"/>
    <property type="match status" value="1"/>
</dbReference>
<dbReference type="PROSITE" id="PS00463">
    <property type="entry name" value="ZN2_CY6_FUNGAL_1"/>
    <property type="match status" value="1"/>
</dbReference>
<keyword evidence="9" id="KW-1185">Reference proteome</keyword>
<keyword evidence="1" id="KW-0479">Metal-binding</keyword>
<dbReference type="InterPro" id="IPR001138">
    <property type="entry name" value="Zn2Cys6_DnaBD"/>
</dbReference>
<dbReference type="GO" id="GO:0006351">
    <property type="term" value="P:DNA-templated transcription"/>
    <property type="evidence" value="ECO:0007669"/>
    <property type="project" value="InterPro"/>
</dbReference>
<evidence type="ECO:0000259" key="7">
    <source>
        <dbReference type="PROSITE" id="PS50048"/>
    </source>
</evidence>
<evidence type="ECO:0000313" key="9">
    <source>
        <dbReference type="Proteomes" id="UP000184356"/>
    </source>
</evidence>
<protein>
    <recommendedName>
        <fullName evidence="7">Zn(2)-C6 fungal-type domain-containing protein</fullName>
    </recommendedName>
</protein>
<dbReference type="CDD" id="cd12148">
    <property type="entry name" value="fungal_TF_MHR"/>
    <property type="match status" value="1"/>
</dbReference>
<dbReference type="InterPro" id="IPR050987">
    <property type="entry name" value="AtrR-like"/>
</dbReference>
<dbReference type="Pfam" id="PF04082">
    <property type="entry name" value="Fungal_trans"/>
    <property type="match status" value="1"/>
</dbReference>
<dbReference type="VEuPathDB" id="FungiDB:ASPSYDRAFT_70632"/>
<dbReference type="GO" id="GO:0003677">
    <property type="term" value="F:DNA binding"/>
    <property type="evidence" value="ECO:0007669"/>
    <property type="project" value="UniProtKB-KW"/>
</dbReference>
<evidence type="ECO:0000256" key="1">
    <source>
        <dbReference type="ARBA" id="ARBA00022723"/>
    </source>
</evidence>
<accession>A0A1L9TB99</accession>
<dbReference type="AlphaFoldDB" id="A0A1L9TB99"/>
<dbReference type="InterPro" id="IPR007219">
    <property type="entry name" value="XnlR_reg_dom"/>
</dbReference>
<dbReference type="GeneID" id="63766591"/>
<proteinExistence type="predicted"/>
<evidence type="ECO:0000256" key="2">
    <source>
        <dbReference type="ARBA" id="ARBA00023015"/>
    </source>
</evidence>
<keyword evidence="5" id="KW-0539">Nucleus</keyword>
<keyword evidence="4" id="KW-0804">Transcription</keyword>
<feature type="compositionally biased region" description="Basic and acidic residues" evidence="6">
    <location>
        <begin position="1"/>
        <end position="12"/>
    </location>
</feature>
<reference evidence="9" key="1">
    <citation type="journal article" date="2017" name="Genome Biol.">
        <title>Comparative genomics reveals high biological diversity and specific adaptations in the industrially and medically important fungal genus Aspergillus.</title>
        <authorList>
            <person name="de Vries R.P."/>
            <person name="Riley R."/>
            <person name="Wiebenga A."/>
            <person name="Aguilar-Osorio G."/>
            <person name="Amillis S."/>
            <person name="Uchima C.A."/>
            <person name="Anderluh G."/>
            <person name="Asadollahi M."/>
            <person name="Askin M."/>
            <person name="Barry K."/>
            <person name="Battaglia E."/>
            <person name="Bayram O."/>
            <person name="Benocci T."/>
            <person name="Braus-Stromeyer S.A."/>
            <person name="Caldana C."/>
            <person name="Canovas D."/>
            <person name="Cerqueira G.C."/>
            <person name="Chen F."/>
            <person name="Chen W."/>
            <person name="Choi C."/>
            <person name="Clum A."/>
            <person name="Dos Santos R.A."/>
            <person name="Damasio A.R."/>
            <person name="Diallinas G."/>
            <person name="Emri T."/>
            <person name="Fekete E."/>
            <person name="Flipphi M."/>
            <person name="Freyberg S."/>
            <person name="Gallo A."/>
            <person name="Gournas C."/>
            <person name="Habgood R."/>
            <person name="Hainaut M."/>
            <person name="Harispe M.L."/>
            <person name="Henrissat B."/>
            <person name="Hilden K.S."/>
            <person name="Hope R."/>
            <person name="Hossain A."/>
            <person name="Karabika E."/>
            <person name="Karaffa L."/>
            <person name="Karanyi Z."/>
            <person name="Krasevec N."/>
            <person name="Kuo A."/>
            <person name="Kusch H."/>
            <person name="LaButti K."/>
            <person name="Lagendijk E.L."/>
            <person name="Lapidus A."/>
            <person name="Levasseur A."/>
            <person name="Lindquist E."/>
            <person name="Lipzen A."/>
            <person name="Logrieco A.F."/>
            <person name="MacCabe A."/>
            <person name="Maekelae M.R."/>
            <person name="Malavazi I."/>
            <person name="Melin P."/>
            <person name="Meyer V."/>
            <person name="Mielnichuk N."/>
            <person name="Miskei M."/>
            <person name="Molnar A.P."/>
            <person name="Mule G."/>
            <person name="Ngan C.Y."/>
            <person name="Orejas M."/>
            <person name="Orosz E."/>
            <person name="Ouedraogo J.P."/>
            <person name="Overkamp K.M."/>
            <person name="Park H.-S."/>
            <person name="Perrone G."/>
            <person name="Piumi F."/>
            <person name="Punt P.J."/>
            <person name="Ram A.F."/>
            <person name="Ramon A."/>
            <person name="Rauscher S."/>
            <person name="Record E."/>
            <person name="Riano-Pachon D.M."/>
            <person name="Robert V."/>
            <person name="Roehrig J."/>
            <person name="Ruller R."/>
            <person name="Salamov A."/>
            <person name="Salih N.S."/>
            <person name="Samson R.A."/>
            <person name="Sandor E."/>
            <person name="Sanguinetti M."/>
            <person name="Schuetze T."/>
            <person name="Sepcic K."/>
            <person name="Shelest E."/>
            <person name="Sherlock G."/>
            <person name="Sophianopoulou V."/>
            <person name="Squina F.M."/>
            <person name="Sun H."/>
            <person name="Susca A."/>
            <person name="Todd R.B."/>
            <person name="Tsang A."/>
            <person name="Unkles S.E."/>
            <person name="van de Wiele N."/>
            <person name="van Rossen-Uffink D."/>
            <person name="Oliveira J.V."/>
            <person name="Vesth T.C."/>
            <person name="Visser J."/>
            <person name="Yu J.-H."/>
            <person name="Zhou M."/>
            <person name="Andersen M.R."/>
            <person name="Archer D.B."/>
            <person name="Baker S.E."/>
            <person name="Benoit I."/>
            <person name="Brakhage A.A."/>
            <person name="Braus G.H."/>
            <person name="Fischer R."/>
            <person name="Frisvad J.C."/>
            <person name="Goldman G.H."/>
            <person name="Houbraken J."/>
            <person name="Oakley B."/>
            <person name="Pocsi I."/>
            <person name="Scazzocchio C."/>
            <person name="Seiboth B."/>
            <person name="vanKuyk P.A."/>
            <person name="Wortman J."/>
            <person name="Dyer P.S."/>
            <person name="Grigoriev I.V."/>
        </authorList>
    </citation>
    <scope>NUCLEOTIDE SEQUENCE [LARGE SCALE GENOMIC DNA]</scope>
    <source>
        <strain evidence="9">CBS 593.65</strain>
    </source>
</reference>
<feature type="region of interest" description="Disordered" evidence="6">
    <location>
        <begin position="115"/>
        <end position="140"/>
    </location>
</feature>
<sequence>MPRAQERDDSVDRGGSATLAQRKRQRDDAEEVSIPPCAQCRSRKVRCDRQQPDCSNCRRAGVPCEYSNSSSTAYNVKELLDAFSSVTSRLDRMEETLAGIGDYIKFIAPTAAATGLQSPPTSNGLHSHSQDAGDAAPPVESTAACVIPDEDGERAPGDPASIALFKSLRHRLKSAIEAPSSEPMTLWALAAQDPAVRRVLERQLELYPFNGGCLDFPVSSDNGPMQAPPRCRLEDCLRSSFTELHLFAPVFQKQYLEDAVAFYYDSPPCQQSQAQVLMISNIYLLAITLEARACRARRTESKSTHFNLEVAYALLGNCDRALQDLGSFSKPTVENVRALLTLVFVCQEYYSVPVQIRVFQAAARLARAVGLQKRQASNNGSWDNLSEDERLFWLIYTMDKQLSFQSGQAGELYLHDCTLPLYPCGADTPTVEQVHGAFTSLSTIWEEIYSSLYSVRSSILDDFARNTHVGRLHSILSVWKEAYEPLFTSWTHPDLSHLKHLQTELQYAFLTTSLLIQRCNTSLPLSERYCEFAEPALKLLTTNLDPVSASLSPSECTTLGRIFRNYPLIALHDFFLYTILSDGTGLAENANLLHTATRLLEPFRDADFPESFYNKIYSGFTWCTNQLDILLQICQRRALLTAGLCPELDEMANSSSGLAPGLGV</sequence>
<dbReference type="STRING" id="1036612.A0A1L9TB99"/>
<dbReference type="EMBL" id="KV878590">
    <property type="protein sequence ID" value="OJJ56676.1"/>
    <property type="molecule type" value="Genomic_DNA"/>
</dbReference>
<dbReference type="InterPro" id="IPR036864">
    <property type="entry name" value="Zn2-C6_fun-type_DNA-bd_sf"/>
</dbReference>
<dbReference type="PROSITE" id="PS50048">
    <property type="entry name" value="ZN2_CY6_FUNGAL_2"/>
    <property type="match status" value="1"/>
</dbReference>
<dbReference type="SUPFAM" id="SSF57701">
    <property type="entry name" value="Zn2/Cys6 DNA-binding domain"/>
    <property type="match status" value="1"/>
</dbReference>
<dbReference type="RefSeq" id="XP_040700482.1">
    <property type="nucleotide sequence ID" value="XM_040850518.1"/>
</dbReference>
<evidence type="ECO:0000256" key="4">
    <source>
        <dbReference type="ARBA" id="ARBA00023163"/>
    </source>
</evidence>
<name>A0A1L9TB99_9EURO</name>
<organism evidence="8 9">
    <name type="scientific">Aspergillus sydowii CBS 593.65</name>
    <dbReference type="NCBI Taxonomy" id="1036612"/>
    <lineage>
        <taxon>Eukaryota</taxon>
        <taxon>Fungi</taxon>
        <taxon>Dikarya</taxon>
        <taxon>Ascomycota</taxon>
        <taxon>Pezizomycotina</taxon>
        <taxon>Eurotiomycetes</taxon>
        <taxon>Eurotiomycetidae</taxon>
        <taxon>Eurotiales</taxon>
        <taxon>Aspergillaceae</taxon>
        <taxon>Aspergillus</taxon>
        <taxon>Aspergillus subgen. Nidulantes</taxon>
    </lineage>
</organism>
<gene>
    <name evidence="8" type="ORF">ASPSYDRAFT_70632</name>
</gene>
<dbReference type="Proteomes" id="UP000184356">
    <property type="component" value="Unassembled WGS sequence"/>
</dbReference>
<evidence type="ECO:0000256" key="3">
    <source>
        <dbReference type="ARBA" id="ARBA00023125"/>
    </source>
</evidence>
<keyword evidence="2" id="KW-0805">Transcription regulation</keyword>
<dbReference type="SMART" id="SM00066">
    <property type="entry name" value="GAL4"/>
    <property type="match status" value="1"/>
</dbReference>